<accession>A0A109LLX4</accession>
<evidence type="ECO:0000256" key="9">
    <source>
        <dbReference type="HAMAP-Rule" id="MF_00154"/>
    </source>
</evidence>
<keyword evidence="5 9" id="KW-1133">Transmembrane helix</keyword>
<dbReference type="PANTHER" id="PTHR43448">
    <property type="entry name" value="PROTOHEME IX FARNESYLTRANSFERASE, MITOCHONDRIAL"/>
    <property type="match status" value="1"/>
</dbReference>
<feature type="transmembrane region" description="Helical" evidence="9">
    <location>
        <begin position="59"/>
        <end position="79"/>
    </location>
</feature>
<dbReference type="Proteomes" id="UP000239731">
    <property type="component" value="Unassembled WGS sequence"/>
</dbReference>
<feature type="transmembrane region" description="Helical" evidence="9">
    <location>
        <begin position="153"/>
        <end position="173"/>
    </location>
</feature>
<dbReference type="Proteomes" id="UP000061348">
    <property type="component" value="Unassembled WGS sequence"/>
</dbReference>
<evidence type="ECO:0000256" key="3">
    <source>
        <dbReference type="ARBA" id="ARBA00022679"/>
    </source>
</evidence>
<keyword evidence="7 9" id="KW-0472">Membrane</keyword>
<dbReference type="PANTHER" id="PTHR43448:SF2">
    <property type="entry name" value="PROTOHEME IX FARNESYLTRANSFERASE, MITOCHONDRIAL"/>
    <property type="match status" value="1"/>
</dbReference>
<evidence type="ECO:0000313" key="12">
    <source>
        <dbReference type="Proteomes" id="UP000061348"/>
    </source>
</evidence>
<dbReference type="RefSeq" id="WP_060763626.1">
    <property type="nucleotide sequence ID" value="NZ_LCYA01000012.1"/>
</dbReference>
<evidence type="ECO:0000256" key="4">
    <source>
        <dbReference type="ARBA" id="ARBA00022692"/>
    </source>
</evidence>
<comment type="pathway">
    <text evidence="9">Porphyrin-containing compound metabolism; heme O biosynthesis; heme O from protoheme: step 1/1.</text>
</comment>
<dbReference type="InterPro" id="IPR000537">
    <property type="entry name" value="UbiA_prenyltransferase"/>
</dbReference>
<name>A0A109LLX4_PSEFL</name>
<feature type="transmembrane region" description="Helical" evidence="9">
    <location>
        <begin position="226"/>
        <end position="259"/>
    </location>
</feature>
<dbReference type="Gene3D" id="1.10.357.140">
    <property type="entry name" value="UbiA prenyltransferase"/>
    <property type="match status" value="1"/>
</dbReference>
<evidence type="ECO:0000256" key="8">
    <source>
        <dbReference type="ARBA" id="ARBA00047690"/>
    </source>
</evidence>
<proteinExistence type="inferred from homology"/>
<comment type="miscellaneous">
    <text evidence="9">Carbon 2 of the heme B porphyrin ring is defined according to the Fischer nomenclature.</text>
</comment>
<dbReference type="EMBL" id="LCYA01000012">
    <property type="protein sequence ID" value="KWV89836.1"/>
    <property type="molecule type" value="Genomic_DNA"/>
</dbReference>
<dbReference type="Pfam" id="PF01040">
    <property type="entry name" value="UbiA"/>
    <property type="match status" value="1"/>
</dbReference>
<dbReference type="InterPro" id="IPR044878">
    <property type="entry name" value="UbiA_sf"/>
</dbReference>
<evidence type="ECO:0000313" key="10">
    <source>
        <dbReference type="EMBL" id="KWV89836.1"/>
    </source>
</evidence>
<dbReference type="GO" id="GO:0008495">
    <property type="term" value="F:protoheme IX farnesyltransferase activity"/>
    <property type="evidence" value="ECO:0007669"/>
    <property type="project" value="UniProtKB-UniRule"/>
</dbReference>
<dbReference type="FunFam" id="1.10.357.140:FF:000001">
    <property type="entry name" value="Protoheme IX farnesyltransferase"/>
    <property type="match status" value="1"/>
</dbReference>
<evidence type="ECO:0000256" key="5">
    <source>
        <dbReference type="ARBA" id="ARBA00022989"/>
    </source>
</evidence>
<keyword evidence="6 9" id="KW-0350">Heme biosynthesis</keyword>
<sequence>MDHGQYSSQHAGALKHWRGLFNTAIELTKPGIIIGNLASVLGGYLLAASGHVASVTHGLATLLGTALVIGGGCVVNNCIDRDIDRRMVRTCHRPLALRTISVSTAAGYGIVLGTCGFGLLWAGSNALACGLAMVGLVIYAGVYTYWLKRRSHWATLIGSVSGAMPPVIGYCAVTGRFDLTALLLIVVFCCWQMPHSHAINVMRREDFRAAGLPLLSLAQAHRQIQAYMLAFLASALVLGAVAQMAALYFVVMLGLGSYWLTLAASGTRLADPTGWARRIFGFSIVLVLGLDLALAMLR</sequence>
<evidence type="ECO:0000313" key="13">
    <source>
        <dbReference type="Proteomes" id="UP000239731"/>
    </source>
</evidence>
<evidence type="ECO:0000256" key="7">
    <source>
        <dbReference type="ARBA" id="ARBA00023136"/>
    </source>
</evidence>
<comment type="catalytic activity">
    <reaction evidence="8 9">
        <text>heme b + (2E,6E)-farnesyl diphosphate + H2O = Fe(II)-heme o + diphosphate</text>
        <dbReference type="Rhea" id="RHEA:28070"/>
        <dbReference type="ChEBI" id="CHEBI:15377"/>
        <dbReference type="ChEBI" id="CHEBI:33019"/>
        <dbReference type="ChEBI" id="CHEBI:60344"/>
        <dbReference type="ChEBI" id="CHEBI:60530"/>
        <dbReference type="ChEBI" id="CHEBI:175763"/>
        <dbReference type="EC" id="2.5.1.141"/>
    </reaction>
</comment>
<dbReference type="UniPathway" id="UPA00834">
    <property type="reaction ID" value="UER00712"/>
</dbReference>
<evidence type="ECO:0000256" key="1">
    <source>
        <dbReference type="ARBA" id="ARBA00004651"/>
    </source>
</evidence>
<keyword evidence="9" id="KW-0997">Cell inner membrane</keyword>
<gene>
    <name evidence="10" type="primary">cyoE_1</name>
    <name evidence="9" type="synonym">cyoE</name>
    <name evidence="11" type="ORF">C7A10_23300</name>
    <name evidence="10" type="ORF">PFLmoz3_00516</name>
</gene>
<keyword evidence="2 9" id="KW-1003">Cell membrane</keyword>
<dbReference type="EMBL" id="PVUH01000018">
    <property type="protein sequence ID" value="PRW87307.1"/>
    <property type="molecule type" value="Genomic_DNA"/>
</dbReference>
<evidence type="ECO:0000256" key="6">
    <source>
        <dbReference type="ARBA" id="ARBA00023133"/>
    </source>
</evidence>
<evidence type="ECO:0000313" key="11">
    <source>
        <dbReference type="EMBL" id="PRW87307.1"/>
    </source>
</evidence>
<feature type="transmembrane region" description="Helical" evidence="9">
    <location>
        <begin position="279"/>
        <end position="297"/>
    </location>
</feature>
<evidence type="ECO:0000256" key="2">
    <source>
        <dbReference type="ARBA" id="ARBA00022475"/>
    </source>
</evidence>
<reference evidence="11 13" key="2">
    <citation type="submission" date="2018-03" db="EMBL/GenBank/DDBJ databases">
        <title>Blue discolouration in mozzarella cheese caused by Pseudomonas fluorescens.</title>
        <authorList>
            <person name="Chiesa F."/>
            <person name="Dalmasso A."/>
            <person name="Lomonaco S."/>
        </authorList>
    </citation>
    <scope>NUCLEOTIDE SEQUENCE [LARGE SCALE GENOMIC DNA]</scope>
    <source>
        <strain evidence="11 13">11293</strain>
    </source>
</reference>
<comment type="similarity">
    <text evidence="9">Belongs to the UbiA prenyltransferase family. Protoheme IX farnesyltransferase subfamily.</text>
</comment>
<dbReference type="GO" id="GO:0048034">
    <property type="term" value="P:heme O biosynthetic process"/>
    <property type="evidence" value="ECO:0007669"/>
    <property type="project" value="UniProtKB-UniRule"/>
</dbReference>
<dbReference type="GO" id="GO:0005886">
    <property type="term" value="C:plasma membrane"/>
    <property type="evidence" value="ECO:0007669"/>
    <property type="project" value="UniProtKB-SubCell"/>
</dbReference>
<dbReference type="AlphaFoldDB" id="A0A109LLX4"/>
<dbReference type="NCBIfam" id="TIGR01473">
    <property type="entry name" value="cyoE_ctaB"/>
    <property type="match status" value="1"/>
</dbReference>
<dbReference type="InterPro" id="IPR006369">
    <property type="entry name" value="Protohaem_IX_farnesylTrfase"/>
</dbReference>
<dbReference type="HAMAP" id="MF_00154">
    <property type="entry name" value="CyoE_CtaB"/>
    <property type="match status" value="1"/>
</dbReference>
<comment type="function">
    <text evidence="9">Converts heme B (protoheme IX) to heme O by substitution of the vinyl group on carbon 2 of heme B porphyrin ring with a hydroxyethyl farnesyl side group.</text>
</comment>
<dbReference type="NCBIfam" id="NF003348">
    <property type="entry name" value="PRK04375.1-1"/>
    <property type="match status" value="1"/>
</dbReference>
<keyword evidence="3 9" id="KW-0808">Transferase</keyword>
<organism evidence="10 12">
    <name type="scientific">Pseudomonas fluorescens</name>
    <dbReference type="NCBI Taxonomy" id="294"/>
    <lineage>
        <taxon>Bacteria</taxon>
        <taxon>Pseudomonadati</taxon>
        <taxon>Pseudomonadota</taxon>
        <taxon>Gammaproteobacteria</taxon>
        <taxon>Pseudomonadales</taxon>
        <taxon>Pseudomonadaceae</taxon>
        <taxon>Pseudomonas</taxon>
    </lineage>
</organism>
<feature type="transmembrane region" description="Helical" evidence="9">
    <location>
        <begin position="32"/>
        <end position="53"/>
    </location>
</feature>
<feature type="transmembrane region" description="Helical" evidence="9">
    <location>
        <begin position="125"/>
        <end position="146"/>
    </location>
</feature>
<reference evidence="10 12" key="1">
    <citation type="submission" date="2015-05" db="EMBL/GenBank/DDBJ databases">
        <title>A genomic and transcriptomic approach to investigate the blue pigment phenotype in Pseudomonas fluorescens.</title>
        <authorList>
            <person name="Andreani N.A."/>
            <person name="Cardazzo B."/>
        </authorList>
    </citation>
    <scope>NUCLEOTIDE SEQUENCE [LARGE SCALE GENOMIC DNA]</scope>
    <source>
        <strain evidence="10 12">Ps_22</strain>
    </source>
</reference>
<protein>
    <recommendedName>
        <fullName evidence="9">Protoheme IX farnesyltransferase</fullName>
        <ecNumber evidence="9">2.5.1.141</ecNumber>
    </recommendedName>
    <alternativeName>
        <fullName evidence="9">Heme B farnesyltransferase</fullName>
    </alternativeName>
    <alternativeName>
        <fullName evidence="9">Heme O synthase</fullName>
    </alternativeName>
</protein>
<keyword evidence="4 9" id="KW-0812">Transmembrane</keyword>
<dbReference type="PROSITE" id="PS00943">
    <property type="entry name" value="UBIA"/>
    <property type="match status" value="1"/>
</dbReference>
<comment type="caution">
    <text evidence="10">The sequence shown here is derived from an EMBL/GenBank/DDBJ whole genome shotgun (WGS) entry which is preliminary data.</text>
</comment>
<feature type="transmembrane region" description="Helical" evidence="9">
    <location>
        <begin position="179"/>
        <end position="199"/>
    </location>
</feature>
<feature type="transmembrane region" description="Helical" evidence="9">
    <location>
        <begin position="100"/>
        <end position="119"/>
    </location>
</feature>
<dbReference type="PATRIC" id="fig|294.194.peg.580"/>
<comment type="subcellular location">
    <subcellularLocation>
        <location evidence="9">Cell inner membrane</location>
        <topology evidence="9">Multi-pass membrane protein</topology>
    </subcellularLocation>
    <subcellularLocation>
        <location evidence="1">Cell membrane</location>
        <topology evidence="1">Multi-pass membrane protein</topology>
    </subcellularLocation>
</comment>
<dbReference type="EC" id="2.5.1.141" evidence="9"/>
<dbReference type="CDD" id="cd13957">
    <property type="entry name" value="PT_UbiA_Cox10"/>
    <property type="match status" value="1"/>
</dbReference>
<dbReference type="InterPro" id="IPR030470">
    <property type="entry name" value="UbiA_prenylTrfase_CS"/>
</dbReference>